<organism evidence="12 13">
    <name type="scientific">Cercophora samala</name>
    <dbReference type="NCBI Taxonomy" id="330535"/>
    <lineage>
        <taxon>Eukaryota</taxon>
        <taxon>Fungi</taxon>
        <taxon>Dikarya</taxon>
        <taxon>Ascomycota</taxon>
        <taxon>Pezizomycotina</taxon>
        <taxon>Sordariomycetes</taxon>
        <taxon>Sordariomycetidae</taxon>
        <taxon>Sordariales</taxon>
        <taxon>Lasiosphaeriaceae</taxon>
        <taxon>Cercophora</taxon>
    </lineage>
</organism>
<keyword evidence="2 7" id="KW-0645">Protease</keyword>
<feature type="signal peptide" evidence="10">
    <location>
        <begin position="1"/>
        <end position="17"/>
    </location>
</feature>
<keyword evidence="13" id="KW-1185">Reference proteome</keyword>
<dbReference type="Proteomes" id="UP001174997">
    <property type="component" value="Unassembled WGS sequence"/>
</dbReference>
<keyword evidence="9" id="KW-0812">Transmembrane</keyword>
<evidence type="ECO:0000256" key="1">
    <source>
        <dbReference type="ARBA" id="ARBA00007447"/>
    </source>
</evidence>
<evidence type="ECO:0000313" key="13">
    <source>
        <dbReference type="Proteomes" id="UP001174997"/>
    </source>
</evidence>
<dbReference type="AlphaFoldDB" id="A0AA39Z8P9"/>
<dbReference type="PANTHER" id="PTHR47966">
    <property type="entry name" value="BETA-SITE APP-CLEAVING ENZYME, ISOFORM A-RELATED"/>
    <property type="match status" value="1"/>
</dbReference>
<keyword evidence="9" id="KW-1133">Transmembrane helix</keyword>
<dbReference type="PRINTS" id="PR00792">
    <property type="entry name" value="PEPSIN"/>
</dbReference>
<evidence type="ECO:0000256" key="4">
    <source>
        <dbReference type="ARBA" id="ARBA00022750"/>
    </source>
</evidence>
<evidence type="ECO:0000256" key="7">
    <source>
        <dbReference type="RuleBase" id="RU000454"/>
    </source>
</evidence>
<dbReference type="InterPro" id="IPR001969">
    <property type="entry name" value="Aspartic_peptidase_AS"/>
</dbReference>
<dbReference type="Gene3D" id="2.40.70.10">
    <property type="entry name" value="Acid Proteases"/>
    <property type="match status" value="2"/>
</dbReference>
<dbReference type="PROSITE" id="PS00141">
    <property type="entry name" value="ASP_PROTEASE"/>
    <property type="match status" value="1"/>
</dbReference>
<dbReference type="Pfam" id="PF00026">
    <property type="entry name" value="Asp"/>
    <property type="match status" value="1"/>
</dbReference>
<keyword evidence="5 7" id="KW-0378">Hydrolase</keyword>
<feature type="active site" evidence="6">
    <location>
        <position position="78"/>
    </location>
</feature>
<dbReference type="GO" id="GO:0004190">
    <property type="term" value="F:aspartic-type endopeptidase activity"/>
    <property type="evidence" value="ECO:0007669"/>
    <property type="project" value="UniProtKB-KW"/>
</dbReference>
<keyword evidence="9" id="KW-0472">Membrane</keyword>
<feature type="chain" id="PRO_5041329988" evidence="10">
    <location>
        <begin position="18"/>
        <end position="527"/>
    </location>
</feature>
<name>A0AA39Z8P9_9PEZI</name>
<comment type="caution">
    <text evidence="12">The sequence shown here is derived from an EMBL/GenBank/DDBJ whole genome shotgun (WGS) entry which is preliminary data.</text>
</comment>
<dbReference type="PROSITE" id="PS51767">
    <property type="entry name" value="PEPTIDASE_A1"/>
    <property type="match status" value="1"/>
</dbReference>
<dbReference type="InterPro" id="IPR033121">
    <property type="entry name" value="PEPTIDASE_A1"/>
</dbReference>
<comment type="similarity">
    <text evidence="1 7">Belongs to the peptidase A1 family.</text>
</comment>
<dbReference type="EMBL" id="JAULSY010000100">
    <property type="protein sequence ID" value="KAK0665855.1"/>
    <property type="molecule type" value="Genomic_DNA"/>
</dbReference>
<evidence type="ECO:0000256" key="8">
    <source>
        <dbReference type="SAM" id="MobiDB-lite"/>
    </source>
</evidence>
<feature type="active site" evidence="6">
    <location>
        <position position="279"/>
    </location>
</feature>
<evidence type="ECO:0000313" key="12">
    <source>
        <dbReference type="EMBL" id="KAK0665855.1"/>
    </source>
</evidence>
<dbReference type="SUPFAM" id="SSF50630">
    <property type="entry name" value="Acid proteases"/>
    <property type="match status" value="1"/>
</dbReference>
<feature type="domain" description="Peptidase A1" evidence="11">
    <location>
        <begin position="60"/>
        <end position="413"/>
    </location>
</feature>
<dbReference type="InterPro" id="IPR033876">
    <property type="entry name" value="SAP-like"/>
</dbReference>
<reference evidence="12" key="1">
    <citation type="submission" date="2023-06" db="EMBL/GenBank/DDBJ databases">
        <title>Genome-scale phylogeny and comparative genomics of the fungal order Sordariales.</title>
        <authorList>
            <consortium name="Lawrence Berkeley National Laboratory"/>
            <person name="Hensen N."/>
            <person name="Bonometti L."/>
            <person name="Westerberg I."/>
            <person name="Brannstrom I.O."/>
            <person name="Guillou S."/>
            <person name="Cros-Aarteil S."/>
            <person name="Calhoun S."/>
            <person name="Haridas S."/>
            <person name="Kuo A."/>
            <person name="Mondo S."/>
            <person name="Pangilinan J."/>
            <person name="Riley R."/>
            <person name="Labutti K."/>
            <person name="Andreopoulos B."/>
            <person name="Lipzen A."/>
            <person name="Chen C."/>
            <person name="Yanf M."/>
            <person name="Daum C."/>
            <person name="Ng V."/>
            <person name="Clum A."/>
            <person name="Steindorff A."/>
            <person name="Ohm R."/>
            <person name="Martin F."/>
            <person name="Silar P."/>
            <person name="Natvig D."/>
            <person name="Lalanne C."/>
            <person name="Gautier V."/>
            <person name="Ament-Velasquez S.L."/>
            <person name="Kruys A."/>
            <person name="Hutchinson M.I."/>
            <person name="Powell A.J."/>
            <person name="Barry K."/>
            <person name="Miller A.N."/>
            <person name="Grigoriev I.V."/>
            <person name="Debuchy R."/>
            <person name="Gladieux P."/>
            <person name="Thoren M.H."/>
            <person name="Johannesson H."/>
        </authorList>
    </citation>
    <scope>NUCLEOTIDE SEQUENCE</scope>
    <source>
        <strain evidence="12">CBS 307.81</strain>
    </source>
</reference>
<dbReference type="GO" id="GO:0006508">
    <property type="term" value="P:proteolysis"/>
    <property type="evidence" value="ECO:0007669"/>
    <property type="project" value="UniProtKB-KW"/>
</dbReference>
<evidence type="ECO:0000256" key="2">
    <source>
        <dbReference type="ARBA" id="ARBA00022670"/>
    </source>
</evidence>
<dbReference type="CDD" id="cd05474">
    <property type="entry name" value="SAP_like"/>
    <property type="match status" value="1"/>
</dbReference>
<accession>A0AA39Z8P9</accession>
<evidence type="ECO:0000256" key="5">
    <source>
        <dbReference type="ARBA" id="ARBA00022801"/>
    </source>
</evidence>
<evidence type="ECO:0000259" key="11">
    <source>
        <dbReference type="PROSITE" id="PS51767"/>
    </source>
</evidence>
<evidence type="ECO:0000256" key="10">
    <source>
        <dbReference type="SAM" id="SignalP"/>
    </source>
</evidence>
<proteinExistence type="inferred from homology"/>
<dbReference type="InterPro" id="IPR021109">
    <property type="entry name" value="Peptidase_aspartic_dom_sf"/>
</dbReference>
<evidence type="ECO:0000256" key="6">
    <source>
        <dbReference type="PIRSR" id="PIRSR601461-1"/>
    </source>
</evidence>
<evidence type="ECO:0000256" key="3">
    <source>
        <dbReference type="ARBA" id="ARBA00022729"/>
    </source>
</evidence>
<evidence type="ECO:0000256" key="9">
    <source>
        <dbReference type="SAM" id="Phobius"/>
    </source>
</evidence>
<feature type="transmembrane region" description="Helical" evidence="9">
    <location>
        <begin position="504"/>
        <end position="526"/>
    </location>
</feature>
<keyword evidence="3 10" id="KW-0732">Signal</keyword>
<keyword evidence="4 7" id="KW-0064">Aspartyl protease</keyword>
<dbReference type="PANTHER" id="PTHR47966:SF65">
    <property type="entry name" value="ASPARTIC-TYPE ENDOPEPTIDASE"/>
    <property type="match status" value="1"/>
</dbReference>
<sequence length="527" mass="55504">MQLVAASVFALASGVLAQNVVQFNVTRGVPGVHLGSIPVLGKRGTTHSERLINFMAGGGYYARVSLGTPPQVMTMLLDTGSSDAWVLSHKADLCMDDDLQQSADKICVDTFNPSKSSTHKVIDPRGFQIKYLDGGIASGGWMQDDLTIGGTTIKSLQLAYVTKAKRNTGILGLGFAASEKAATKYPNIIDQLANQNLISSKAFSLYLNDRRTDAGSILFGGIDTDKFIGPLQIIPLLATNGTYTSFEIDFSSLVVTLPNSTTLTMETSMLDHPAPAVLDSGTTLSYLPDDMVDTLTSALATYFDPDLGMTLIDCSYLSSSSSSSSLSFTFHFLNSTASIRVPVWEMVLDVLSPSYIPPPASPFQNACLFGIQSTEIFETTGTVKQPNFTLLGDTFLRSAYVVFDLGNHEVGMGQANLNSSASRIIELKEGPKKDDDDDDNNGGGKNAAGDSATKTRGLPVVTGVLAQQTTFTPTAGPVMTLVTTKNAAAAAAVGRSGSGRGGEMLGVLGVVGLASFFAVLGGVFMAL</sequence>
<gene>
    <name evidence="12" type="ORF">QBC41DRAFT_378768</name>
</gene>
<feature type="region of interest" description="Disordered" evidence="8">
    <location>
        <begin position="429"/>
        <end position="454"/>
    </location>
</feature>
<dbReference type="InterPro" id="IPR001461">
    <property type="entry name" value="Aspartic_peptidase_A1"/>
</dbReference>
<protein>
    <submittedName>
        <fullName evidence="12">Candidapepsin-8</fullName>
    </submittedName>
</protein>